<dbReference type="PANTHER" id="PTHR35807">
    <property type="entry name" value="TRANSCRIPTIONAL REGULATOR REDD-RELATED"/>
    <property type="match status" value="1"/>
</dbReference>
<dbReference type="InterPro" id="IPR036388">
    <property type="entry name" value="WH-like_DNA-bd_sf"/>
</dbReference>
<dbReference type="Gene3D" id="1.25.40.10">
    <property type="entry name" value="Tetratricopeptide repeat domain"/>
    <property type="match status" value="1"/>
</dbReference>
<reference evidence="8 9" key="1">
    <citation type="submission" date="2018-03" db="EMBL/GenBank/DDBJ databases">
        <title>Chitinolytic properties of Streptosporangium nondiastaticum TBG75A20.</title>
        <authorList>
            <person name="Gayathri V."/>
            <person name="Shiburaj S."/>
        </authorList>
    </citation>
    <scope>NUCLEOTIDE SEQUENCE [LARGE SCALE GENOMIC DNA]</scope>
    <source>
        <strain evidence="8 9">TBG75A20</strain>
    </source>
</reference>
<sequence>MAGLGREVTVRFQTLGPLRLRQDGTEVPAGRPQQQAVLAALLAARGRPLTTTQLLHAVWGEDDEHWPSHPKRALATHIYRIRQLPGFSKDVMPGATPDFTPDLSSGFSPGGACAALLQAGEGYRLSVEAGAVDMHRFDDAVQAAAAARRKGDPDGAHALLTQGLALWHGTALDGVPGPLAERIRQRLAASRAAALEARLSIDMASGRHAEVLPEIAVLAEDPDASGQVLALLVLALFRSGRRDEACAVYDRARDRAEELGLDPAPELERSRREILGSPAVPARSGPRGPVRPCHLPPDIGDFTGRTTETALLLEALTPDGTAVRRPVVVHGAAGTGKTTLAVHVAHQLRDLYPDGQLYAALTGSDALPGLPGRVLAAFIRALGEDVPGDEAAVTAAYQAALDGRRVMVVLDDVRDLDAVRPLIPRQPGCAAVVTGRALTGLLPDVQWLALGAFSPEDALGLLVRTLGASRVEAEPDAARALAEACRRHPALLRATAARLAARPHWSVASMVDRVTE</sequence>
<dbReference type="OrthoDB" id="5521887at2"/>
<dbReference type="InterPro" id="IPR016032">
    <property type="entry name" value="Sig_transdc_resp-reg_C-effctor"/>
</dbReference>
<dbReference type="GO" id="GO:0043531">
    <property type="term" value="F:ADP binding"/>
    <property type="evidence" value="ECO:0007669"/>
    <property type="project" value="InterPro"/>
</dbReference>
<evidence type="ECO:0000259" key="7">
    <source>
        <dbReference type="PROSITE" id="PS51755"/>
    </source>
</evidence>
<comment type="similarity">
    <text evidence="1">Belongs to the AfsR/DnrI/RedD regulatory family.</text>
</comment>
<dbReference type="GO" id="GO:0003677">
    <property type="term" value="F:DNA binding"/>
    <property type="evidence" value="ECO:0007669"/>
    <property type="project" value="UniProtKB-UniRule"/>
</dbReference>
<accession>A0A9X7JRD7</accession>
<name>A0A9X7JRD7_9ACTN</name>
<dbReference type="PRINTS" id="PR00364">
    <property type="entry name" value="DISEASERSIST"/>
</dbReference>
<evidence type="ECO:0000256" key="5">
    <source>
        <dbReference type="PROSITE-ProRule" id="PRU01091"/>
    </source>
</evidence>
<evidence type="ECO:0000313" key="9">
    <source>
        <dbReference type="Proteomes" id="UP000242427"/>
    </source>
</evidence>
<dbReference type="Gene3D" id="1.10.10.10">
    <property type="entry name" value="Winged helix-like DNA-binding domain superfamily/Winged helix DNA-binding domain"/>
    <property type="match status" value="1"/>
</dbReference>
<dbReference type="InterPro" id="IPR051677">
    <property type="entry name" value="AfsR-DnrI-RedD_regulator"/>
</dbReference>
<dbReference type="PROSITE" id="PS51755">
    <property type="entry name" value="OMPR_PHOB"/>
    <property type="match status" value="1"/>
</dbReference>
<proteinExistence type="inferred from homology"/>
<evidence type="ECO:0000313" key="8">
    <source>
        <dbReference type="EMBL" id="PSJ28485.1"/>
    </source>
</evidence>
<dbReference type="GO" id="GO:0006355">
    <property type="term" value="P:regulation of DNA-templated transcription"/>
    <property type="evidence" value="ECO:0007669"/>
    <property type="project" value="InterPro"/>
</dbReference>
<dbReference type="SUPFAM" id="SSF52540">
    <property type="entry name" value="P-loop containing nucleoside triphosphate hydrolases"/>
    <property type="match status" value="1"/>
</dbReference>
<feature type="DNA-binding region" description="OmpR/PhoB-type" evidence="5">
    <location>
        <begin position="1"/>
        <end position="127"/>
    </location>
</feature>
<dbReference type="SUPFAM" id="SSF46894">
    <property type="entry name" value="C-terminal effector domain of the bipartite response regulators"/>
    <property type="match status" value="1"/>
</dbReference>
<dbReference type="Proteomes" id="UP000242427">
    <property type="component" value="Unassembled WGS sequence"/>
</dbReference>
<gene>
    <name evidence="8" type="ORF">B7P34_12160</name>
</gene>
<keyword evidence="9" id="KW-1185">Reference proteome</keyword>
<dbReference type="Pfam" id="PF00486">
    <property type="entry name" value="Trans_reg_C"/>
    <property type="match status" value="1"/>
</dbReference>
<dbReference type="InterPro" id="IPR027417">
    <property type="entry name" value="P-loop_NTPase"/>
</dbReference>
<dbReference type="InterPro" id="IPR005158">
    <property type="entry name" value="BTAD"/>
</dbReference>
<dbReference type="Pfam" id="PF00931">
    <property type="entry name" value="NB-ARC"/>
    <property type="match status" value="1"/>
</dbReference>
<dbReference type="SMART" id="SM00862">
    <property type="entry name" value="Trans_reg_C"/>
    <property type="match status" value="1"/>
</dbReference>
<dbReference type="Gene3D" id="3.40.50.300">
    <property type="entry name" value="P-loop containing nucleotide triphosphate hydrolases"/>
    <property type="match status" value="1"/>
</dbReference>
<feature type="domain" description="OmpR/PhoB-type" evidence="7">
    <location>
        <begin position="1"/>
        <end position="127"/>
    </location>
</feature>
<organism evidence="8 9">
    <name type="scientific">Streptosporangium nondiastaticum</name>
    <dbReference type="NCBI Taxonomy" id="35764"/>
    <lineage>
        <taxon>Bacteria</taxon>
        <taxon>Bacillati</taxon>
        <taxon>Actinomycetota</taxon>
        <taxon>Actinomycetes</taxon>
        <taxon>Streptosporangiales</taxon>
        <taxon>Streptosporangiaceae</taxon>
        <taxon>Streptosporangium</taxon>
    </lineage>
</organism>
<evidence type="ECO:0000256" key="4">
    <source>
        <dbReference type="ARBA" id="ARBA00023163"/>
    </source>
</evidence>
<keyword evidence="3 5" id="KW-0238">DNA-binding</keyword>
<dbReference type="InterPro" id="IPR002182">
    <property type="entry name" value="NB-ARC"/>
</dbReference>
<protein>
    <recommendedName>
        <fullName evidence="7">OmpR/PhoB-type domain-containing protein</fullName>
    </recommendedName>
</protein>
<dbReference type="GO" id="GO:0000160">
    <property type="term" value="P:phosphorelay signal transduction system"/>
    <property type="evidence" value="ECO:0007669"/>
    <property type="project" value="InterPro"/>
</dbReference>
<dbReference type="InterPro" id="IPR001867">
    <property type="entry name" value="OmpR/PhoB-type_DNA-bd"/>
</dbReference>
<dbReference type="Pfam" id="PF03704">
    <property type="entry name" value="BTAD"/>
    <property type="match status" value="1"/>
</dbReference>
<dbReference type="EMBL" id="PXWG01000022">
    <property type="protein sequence ID" value="PSJ28485.1"/>
    <property type="molecule type" value="Genomic_DNA"/>
</dbReference>
<feature type="region of interest" description="Disordered" evidence="6">
    <location>
        <begin position="278"/>
        <end position="298"/>
    </location>
</feature>
<dbReference type="AlphaFoldDB" id="A0A9X7JRD7"/>
<comment type="caution">
    <text evidence="8">The sequence shown here is derived from an EMBL/GenBank/DDBJ whole genome shotgun (WGS) entry which is preliminary data.</text>
</comment>
<dbReference type="InterPro" id="IPR011990">
    <property type="entry name" value="TPR-like_helical_dom_sf"/>
</dbReference>
<dbReference type="SUPFAM" id="SSF48452">
    <property type="entry name" value="TPR-like"/>
    <property type="match status" value="1"/>
</dbReference>
<dbReference type="SMART" id="SM01043">
    <property type="entry name" value="BTAD"/>
    <property type="match status" value="1"/>
</dbReference>
<evidence type="ECO:0000256" key="6">
    <source>
        <dbReference type="SAM" id="MobiDB-lite"/>
    </source>
</evidence>
<dbReference type="PANTHER" id="PTHR35807:SF1">
    <property type="entry name" value="TRANSCRIPTIONAL REGULATOR REDD"/>
    <property type="match status" value="1"/>
</dbReference>
<evidence type="ECO:0000256" key="1">
    <source>
        <dbReference type="ARBA" id="ARBA00005820"/>
    </source>
</evidence>
<keyword evidence="4" id="KW-0804">Transcription</keyword>
<evidence type="ECO:0000256" key="3">
    <source>
        <dbReference type="ARBA" id="ARBA00023125"/>
    </source>
</evidence>
<keyword evidence="2" id="KW-0805">Transcription regulation</keyword>
<evidence type="ECO:0000256" key="2">
    <source>
        <dbReference type="ARBA" id="ARBA00023015"/>
    </source>
</evidence>